<evidence type="ECO:0000313" key="2">
    <source>
        <dbReference type="EMBL" id="NNU33282.1"/>
    </source>
</evidence>
<gene>
    <name evidence="2" type="ORF">HK413_02240</name>
</gene>
<dbReference type="Gene3D" id="1.20.1600.10">
    <property type="entry name" value="Outer membrane efflux proteins (OEP)"/>
    <property type="match status" value="1"/>
</dbReference>
<evidence type="ECO:0000313" key="3">
    <source>
        <dbReference type="Proteomes" id="UP000566071"/>
    </source>
</evidence>
<organism evidence="2 3">
    <name type="scientific">Mucilaginibacter humi</name>
    <dbReference type="NCBI Taxonomy" id="2732510"/>
    <lineage>
        <taxon>Bacteria</taxon>
        <taxon>Pseudomonadati</taxon>
        <taxon>Bacteroidota</taxon>
        <taxon>Sphingobacteriia</taxon>
        <taxon>Sphingobacteriales</taxon>
        <taxon>Sphingobacteriaceae</taxon>
        <taxon>Mucilaginibacter</taxon>
    </lineage>
</organism>
<comment type="caution">
    <text evidence="2">The sequence shown here is derived from an EMBL/GenBank/DDBJ whole genome shotgun (WGS) entry which is preliminary data.</text>
</comment>
<dbReference type="InterPro" id="IPR003423">
    <property type="entry name" value="OMP_efflux"/>
</dbReference>
<reference evidence="2 3" key="1">
    <citation type="submission" date="2020-05" db="EMBL/GenBank/DDBJ databases">
        <authorList>
            <person name="Khan S.A."/>
            <person name="Jeon C.O."/>
            <person name="Chun B.H."/>
        </authorList>
    </citation>
    <scope>NUCLEOTIDE SEQUENCE [LARGE SCALE GENOMIC DNA]</scope>
    <source>
        <strain evidence="2 3">S1162</strain>
    </source>
</reference>
<comment type="similarity">
    <text evidence="1">Belongs to the outer membrane factor (OMF) (TC 1.B.17) family.</text>
</comment>
<dbReference type="EMBL" id="JABFCR010000006">
    <property type="protein sequence ID" value="NNU33282.1"/>
    <property type="molecule type" value="Genomic_DNA"/>
</dbReference>
<evidence type="ECO:0000256" key="1">
    <source>
        <dbReference type="ARBA" id="ARBA00007613"/>
    </source>
</evidence>
<accession>A0ABX1VZB9</accession>
<protein>
    <submittedName>
        <fullName evidence="2">TolC family protein</fullName>
    </submittedName>
</protein>
<dbReference type="RefSeq" id="WP_175268977.1">
    <property type="nucleotide sequence ID" value="NZ_JABFCR010000006.1"/>
</dbReference>
<sequence>MQNAQLNTLSVKNNLSKTVIRAILDLDVADKRCKSAQQNFETNKVALDNIKQRYEVGLINLVDYNVAITNFDKAQNDFIEARYAVIFRSKIIDYYQGNAIKF</sequence>
<dbReference type="SUPFAM" id="SSF56954">
    <property type="entry name" value="Outer membrane efflux proteins (OEP)"/>
    <property type="match status" value="1"/>
</dbReference>
<dbReference type="Pfam" id="PF02321">
    <property type="entry name" value="OEP"/>
    <property type="match status" value="1"/>
</dbReference>
<keyword evidence="3" id="KW-1185">Reference proteome</keyword>
<dbReference type="Proteomes" id="UP000566071">
    <property type="component" value="Unassembled WGS sequence"/>
</dbReference>
<proteinExistence type="inferred from homology"/>
<name>A0ABX1VZB9_9SPHI</name>